<gene>
    <name evidence="3" type="ORF">MSIBF_A1380021</name>
</gene>
<feature type="transmembrane region" description="Helical" evidence="1">
    <location>
        <begin position="532"/>
        <end position="549"/>
    </location>
</feature>
<dbReference type="PANTHER" id="PTHR33490:SF3">
    <property type="entry name" value="CONSERVED INTEGRAL MEMBRANE PROTEIN"/>
    <property type="match status" value="1"/>
</dbReference>
<dbReference type="SUPFAM" id="SSF54001">
    <property type="entry name" value="Cysteine proteinases"/>
    <property type="match status" value="1"/>
</dbReference>
<feature type="domain" description="Transglutaminase-like" evidence="2">
    <location>
        <begin position="194"/>
        <end position="254"/>
    </location>
</feature>
<dbReference type="Pfam" id="PF01841">
    <property type="entry name" value="Transglut_core"/>
    <property type="match status" value="1"/>
</dbReference>
<evidence type="ECO:0000313" key="3">
    <source>
        <dbReference type="EMBL" id="CEG11320.1"/>
    </source>
</evidence>
<dbReference type="EMBL" id="CCXY01000044">
    <property type="protein sequence ID" value="CEG11320.1"/>
    <property type="molecule type" value="Genomic_DNA"/>
</dbReference>
<accession>A0A098E8K7</accession>
<evidence type="ECO:0000259" key="2">
    <source>
        <dbReference type="SMART" id="SM00460"/>
    </source>
</evidence>
<keyword evidence="1" id="KW-0812">Transmembrane</keyword>
<sequence length="556" mass="62835">MDNFGENSFWLILSLLLTTAMLSCSSAEITYSLTNITYEGNFEKENAKDITLITEMPLTDKTQKILKIQSAQNYSIEKGNGKETIKITVGSANNYSLNFIVEKKIYEIKFNNESNNEGNDSEIQNFLIGIGNVEWNEEIKKKVEEITSANDSYNDNKKDNKNIEDALNAFKIAKFVHDYLTYDYNSEILSARDVFRSKRATCMGYTNLFVAMCRSIGIPARAVGGIASTDKGFEKHAYAEVFINEQWIPIDPTFGQFPADASHIAIYRDNEARGIKLELKFLGKNVSHTGTMNAKFITLKDENLISGKIINKNLTGKNSTMQINAELTNSKNFYVFGVCKISSLLKADADEKIFYLSPYKKKNITFKVFVPEQERNFLYFYGVNVRCNDLKLTTNFTVDTDKTGNIYNGVVIENINTHSKEIELKNLNKENNSEITIEICTQNQNEGNKNTLKCVNETVVVEKGADYVLKYEIEYPAQNFILTAKCIGRDFSDSKEVAVNVIGNEDNKTGDGRDEISNQWQNFVKNVGSNNYLIAAIALMVIAFIIFIFKKYGSAK</sequence>
<dbReference type="Gene3D" id="3.10.620.30">
    <property type="match status" value="1"/>
</dbReference>
<dbReference type="InterPro" id="IPR002931">
    <property type="entry name" value="Transglutaminase-like"/>
</dbReference>
<dbReference type="PANTHER" id="PTHR33490">
    <property type="entry name" value="BLR5614 PROTEIN-RELATED"/>
    <property type="match status" value="1"/>
</dbReference>
<reference evidence="3" key="1">
    <citation type="submission" date="2014-09" db="EMBL/GenBank/DDBJ databases">
        <authorList>
            <person name="Probst J Alexander"/>
        </authorList>
    </citation>
    <scope>NUCLEOTIDE SEQUENCE</scope>
</reference>
<dbReference type="InterPro" id="IPR038765">
    <property type="entry name" value="Papain-like_cys_pep_sf"/>
</dbReference>
<protein>
    <recommendedName>
        <fullName evidence="2">Transglutaminase-like domain-containing protein</fullName>
    </recommendedName>
</protein>
<name>A0A098E8K7_9ZZZZ</name>
<organism evidence="3">
    <name type="scientific">groundwater metagenome</name>
    <dbReference type="NCBI Taxonomy" id="717931"/>
    <lineage>
        <taxon>unclassified sequences</taxon>
        <taxon>metagenomes</taxon>
        <taxon>ecological metagenomes</taxon>
    </lineage>
</organism>
<evidence type="ECO:0000256" key="1">
    <source>
        <dbReference type="SAM" id="Phobius"/>
    </source>
</evidence>
<dbReference type="AlphaFoldDB" id="A0A098E8K7"/>
<dbReference type="SMART" id="SM00460">
    <property type="entry name" value="TGc"/>
    <property type="match status" value="1"/>
</dbReference>
<keyword evidence="1" id="KW-0472">Membrane</keyword>
<keyword evidence="1" id="KW-1133">Transmembrane helix</keyword>
<proteinExistence type="predicted"/>